<dbReference type="Proteomes" id="UP001311232">
    <property type="component" value="Unassembled WGS sequence"/>
</dbReference>
<organism evidence="1 2">
    <name type="scientific">Crenichthys baileyi</name>
    <name type="common">White River springfish</name>
    <dbReference type="NCBI Taxonomy" id="28760"/>
    <lineage>
        <taxon>Eukaryota</taxon>
        <taxon>Metazoa</taxon>
        <taxon>Chordata</taxon>
        <taxon>Craniata</taxon>
        <taxon>Vertebrata</taxon>
        <taxon>Euteleostomi</taxon>
        <taxon>Actinopterygii</taxon>
        <taxon>Neopterygii</taxon>
        <taxon>Teleostei</taxon>
        <taxon>Neoteleostei</taxon>
        <taxon>Acanthomorphata</taxon>
        <taxon>Ovalentaria</taxon>
        <taxon>Atherinomorphae</taxon>
        <taxon>Cyprinodontiformes</taxon>
        <taxon>Goodeidae</taxon>
        <taxon>Crenichthys</taxon>
    </lineage>
</organism>
<protein>
    <submittedName>
        <fullName evidence="1">Uncharacterized protein</fullName>
    </submittedName>
</protein>
<dbReference type="EMBL" id="JAHHUM010000127">
    <property type="protein sequence ID" value="KAK5622390.1"/>
    <property type="molecule type" value="Genomic_DNA"/>
</dbReference>
<proteinExistence type="predicted"/>
<keyword evidence="2" id="KW-1185">Reference proteome</keyword>
<comment type="caution">
    <text evidence="1">The sequence shown here is derived from an EMBL/GenBank/DDBJ whole genome shotgun (WGS) entry which is preliminary data.</text>
</comment>
<evidence type="ECO:0000313" key="2">
    <source>
        <dbReference type="Proteomes" id="UP001311232"/>
    </source>
</evidence>
<dbReference type="AlphaFoldDB" id="A0AAV9SNA8"/>
<gene>
    <name evidence="1" type="ORF">CRENBAI_004432</name>
</gene>
<evidence type="ECO:0000313" key="1">
    <source>
        <dbReference type="EMBL" id="KAK5622390.1"/>
    </source>
</evidence>
<accession>A0AAV9SNA8</accession>
<sequence length="114" mass="12663">MKWLFMRKVRLTAQHHSVRRQHVQEKKLKSSNLFFLLASISLLSCHAERILIFKLLIGAFLCVVCMFSPAGDLPCCSQVCLCLCVVLCPGVSLLSCDGLAICLFGFSICVDVQV</sequence>
<reference evidence="1 2" key="1">
    <citation type="submission" date="2021-06" db="EMBL/GenBank/DDBJ databases">
        <authorList>
            <person name="Palmer J.M."/>
        </authorList>
    </citation>
    <scope>NUCLEOTIDE SEQUENCE [LARGE SCALE GENOMIC DNA]</scope>
    <source>
        <strain evidence="1 2">MEX-2019</strain>
        <tissue evidence="1">Muscle</tissue>
    </source>
</reference>
<name>A0AAV9SNA8_9TELE</name>